<dbReference type="GeneID" id="18676093"/>
<dbReference type="Proteomes" id="UP000053630">
    <property type="component" value="Unassembled WGS sequence"/>
</dbReference>
<proteinExistence type="predicted"/>
<organism evidence="2 3">
    <name type="scientific">Fomitiporia mediterranea (strain MF3/22)</name>
    <name type="common">Grapevine white-rot fungus</name>
    <dbReference type="NCBI Taxonomy" id="694068"/>
    <lineage>
        <taxon>Eukaryota</taxon>
        <taxon>Fungi</taxon>
        <taxon>Dikarya</taxon>
        <taxon>Basidiomycota</taxon>
        <taxon>Agaricomycotina</taxon>
        <taxon>Agaricomycetes</taxon>
        <taxon>Hymenochaetales</taxon>
        <taxon>Hymenochaetaceae</taxon>
        <taxon>Fomitiporia</taxon>
    </lineage>
</organism>
<keyword evidence="3" id="KW-1185">Reference proteome</keyword>
<dbReference type="EMBL" id="JH719259">
    <property type="protein sequence ID" value="EJC97289.1"/>
    <property type="molecule type" value="Genomic_DNA"/>
</dbReference>
<dbReference type="KEGG" id="fme:FOMMEDRAFT_164108"/>
<protein>
    <submittedName>
        <fullName evidence="2">Uncharacterized protein</fullName>
    </submittedName>
</protein>
<evidence type="ECO:0000256" key="1">
    <source>
        <dbReference type="SAM" id="MobiDB-lite"/>
    </source>
</evidence>
<name>R7SI92_FOMME</name>
<dbReference type="AlphaFoldDB" id="R7SI92"/>
<dbReference type="RefSeq" id="XP_007272448.1">
    <property type="nucleotide sequence ID" value="XM_007272386.1"/>
</dbReference>
<feature type="region of interest" description="Disordered" evidence="1">
    <location>
        <begin position="35"/>
        <end position="62"/>
    </location>
</feature>
<sequence length="219" mass="24019">MFMYDHSYCTTLSLTLFAPRTFTFLSAVHDTISNKPSPFTSPTSPSPFEPERPRDTPLQPHTTTKFSALTTLFNALDPNLGAPLTLVARRRGTASASTTCSTSIHTRTLFNLQGPSNDRSVVLKTTSNGPRTHSSSSVADAVGKRTRRRQLIIHYKYSNSTGSLPIVHCMAARSDIRTRGAVATGSTADAVITVEPLNALAFWWTVWIWSRDGPGNRHL</sequence>
<gene>
    <name evidence="2" type="ORF">FOMMEDRAFT_164108</name>
</gene>
<reference evidence="3" key="1">
    <citation type="journal article" date="2012" name="Science">
        <title>The Paleozoic origin of enzymatic lignin decomposition reconstructed from 31 fungal genomes.</title>
        <authorList>
            <person name="Floudas D."/>
            <person name="Binder M."/>
            <person name="Riley R."/>
            <person name="Barry K."/>
            <person name="Blanchette R.A."/>
            <person name="Henrissat B."/>
            <person name="Martinez A.T."/>
            <person name="Otillar R."/>
            <person name="Spatafora J.W."/>
            <person name="Yadav J.S."/>
            <person name="Aerts A."/>
            <person name="Benoit I."/>
            <person name="Boyd A."/>
            <person name="Carlson A."/>
            <person name="Copeland A."/>
            <person name="Coutinho P.M."/>
            <person name="de Vries R.P."/>
            <person name="Ferreira P."/>
            <person name="Findley K."/>
            <person name="Foster B."/>
            <person name="Gaskell J."/>
            <person name="Glotzer D."/>
            <person name="Gorecki P."/>
            <person name="Heitman J."/>
            <person name="Hesse C."/>
            <person name="Hori C."/>
            <person name="Igarashi K."/>
            <person name="Jurgens J.A."/>
            <person name="Kallen N."/>
            <person name="Kersten P."/>
            <person name="Kohler A."/>
            <person name="Kuees U."/>
            <person name="Kumar T.K.A."/>
            <person name="Kuo A."/>
            <person name="LaButti K."/>
            <person name="Larrondo L.F."/>
            <person name="Lindquist E."/>
            <person name="Ling A."/>
            <person name="Lombard V."/>
            <person name="Lucas S."/>
            <person name="Lundell T."/>
            <person name="Martin R."/>
            <person name="McLaughlin D.J."/>
            <person name="Morgenstern I."/>
            <person name="Morin E."/>
            <person name="Murat C."/>
            <person name="Nagy L.G."/>
            <person name="Nolan M."/>
            <person name="Ohm R.A."/>
            <person name="Patyshakuliyeva A."/>
            <person name="Rokas A."/>
            <person name="Ruiz-Duenas F.J."/>
            <person name="Sabat G."/>
            <person name="Salamov A."/>
            <person name="Samejima M."/>
            <person name="Schmutz J."/>
            <person name="Slot J.C."/>
            <person name="St John F."/>
            <person name="Stenlid J."/>
            <person name="Sun H."/>
            <person name="Sun S."/>
            <person name="Syed K."/>
            <person name="Tsang A."/>
            <person name="Wiebenga A."/>
            <person name="Young D."/>
            <person name="Pisabarro A."/>
            <person name="Eastwood D.C."/>
            <person name="Martin F."/>
            <person name="Cullen D."/>
            <person name="Grigoriev I.V."/>
            <person name="Hibbett D.S."/>
        </authorList>
    </citation>
    <scope>NUCLEOTIDE SEQUENCE [LARGE SCALE GENOMIC DNA]</scope>
    <source>
        <strain evidence="3">MF3/22</strain>
    </source>
</reference>
<evidence type="ECO:0000313" key="2">
    <source>
        <dbReference type="EMBL" id="EJC97289.1"/>
    </source>
</evidence>
<accession>R7SI92</accession>
<evidence type="ECO:0000313" key="3">
    <source>
        <dbReference type="Proteomes" id="UP000053630"/>
    </source>
</evidence>